<accession>L0DBR7</accession>
<feature type="transmembrane region" description="Helical" evidence="10">
    <location>
        <begin position="205"/>
        <end position="225"/>
    </location>
</feature>
<comment type="catalytic activity">
    <reaction evidence="1">
        <text>ATP + protein L-histidine = ADP + protein N-phospho-L-histidine.</text>
        <dbReference type="EC" id="2.7.13.3"/>
    </reaction>
</comment>
<sequence length="473" mass="50753">MAHQRLRIPLRWQIGVVVAFFVAALTSLWITSTSVIARERRRASAKGVLDSAGASLAKRGTSALARAPRWPDYLDPADWDELDRTLSVQAKAALAPFEGVEGGYYVRDFNRFLGAVSPSAPPPEQESQGRRTGPPQSEAELIEIQIDAAIRKKQSLFVVEVSQPSLVAIRTAPVLVRDQVVAATWTMIRLEDPLFLNRSIQGYQLAAGLALGGIALSLVLMAGLAGTVRRQAAEREQLQTELRRSERLAALGKLLAGVAHEVRNPLAGIRSTVQLWQRGIGPDTESFEGLVDEVDRLEGIVARLLHFSRADAQDLMPSNLNEVVTEVARLSSANAEAQGVTVELDLDPELPVILMAPPAIVQVFRNLSTNALQAMPGGGTLRLSTRTDVLAGVVEAQVADTGPGLSPEVLAHLFEPFYTTKAGGTGLGLAIAREIVLAHRGDLRPEAGHPERGALFTLTLPIPQRNGHGGGSS</sequence>
<keyword evidence="5" id="KW-0547">Nucleotide-binding</keyword>
<dbReference type="PANTHER" id="PTHR43065">
    <property type="entry name" value="SENSOR HISTIDINE KINASE"/>
    <property type="match status" value="1"/>
</dbReference>
<keyword evidence="10" id="KW-1133">Transmembrane helix</keyword>
<dbReference type="CDD" id="cd00082">
    <property type="entry name" value="HisKA"/>
    <property type="match status" value="1"/>
</dbReference>
<dbReference type="Gene3D" id="3.30.565.10">
    <property type="entry name" value="Histidine kinase-like ATPase, C-terminal domain"/>
    <property type="match status" value="1"/>
</dbReference>
<evidence type="ECO:0000256" key="4">
    <source>
        <dbReference type="ARBA" id="ARBA00022679"/>
    </source>
</evidence>
<dbReference type="HOGENOM" id="CLU_577324_0_0_0"/>
<dbReference type="GO" id="GO:0005524">
    <property type="term" value="F:ATP binding"/>
    <property type="evidence" value="ECO:0007669"/>
    <property type="project" value="UniProtKB-KW"/>
</dbReference>
<dbReference type="PRINTS" id="PR00344">
    <property type="entry name" value="BCTRLSENSOR"/>
</dbReference>
<evidence type="ECO:0000256" key="2">
    <source>
        <dbReference type="ARBA" id="ARBA00012438"/>
    </source>
</evidence>
<organism evidence="12 13">
    <name type="scientific">Singulisphaera acidiphila (strain ATCC BAA-1392 / DSM 18658 / VKM B-2454 / MOB10)</name>
    <dbReference type="NCBI Taxonomy" id="886293"/>
    <lineage>
        <taxon>Bacteria</taxon>
        <taxon>Pseudomonadati</taxon>
        <taxon>Planctomycetota</taxon>
        <taxon>Planctomycetia</taxon>
        <taxon>Isosphaerales</taxon>
        <taxon>Isosphaeraceae</taxon>
        <taxon>Singulisphaera</taxon>
    </lineage>
</organism>
<dbReference type="RefSeq" id="WP_015245840.1">
    <property type="nucleotide sequence ID" value="NC_019892.1"/>
</dbReference>
<dbReference type="SMART" id="SM00388">
    <property type="entry name" value="HisKA"/>
    <property type="match status" value="1"/>
</dbReference>
<feature type="region of interest" description="Disordered" evidence="9">
    <location>
        <begin position="117"/>
        <end position="137"/>
    </location>
</feature>
<keyword evidence="13" id="KW-1185">Reference proteome</keyword>
<name>L0DBR7_SINAD</name>
<dbReference type="InterPro" id="IPR003661">
    <property type="entry name" value="HisK_dim/P_dom"/>
</dbReference>
<keyword evidence="10" id="KW-0812">Transmembrane</keyword>
<feature type="domain" description="Histidine kinase" evidence="11">
    <location>
        <begin position="257"/>
        <end position="464"/>
    </location>
</feature>
<dbReference type="Pfam" id="PF00512">
    <property type="entry name" value="HisKA"/>
    <property type="match status" value="1"/>
</dbReference>
<dbReference type="PROSITE" id="PS50109">
    <property type="entry name" value="HIS_KIN"/>
    <property type="match status" value="1"/>
</dbReference>
<dbReference type="SUPFAM" id="SSF47384">
    <property type="entry name" value="Homodimeric domain of signal transducing histidine kinase"/>
    <property type="match status" value="1"/>
</dbReference>
<reference evidence="12 13" key="1">
    <citation type="submission" date="2012-02" db="EMBL/GenBank/DDBJ databases">
        <title>Complete sequence of chromosome of Singulisphaera acidiphila DSM 18658.</title>
        <authorList>
            <consortium name="US DOE Joint Genome Institute (JGI-PGF)"/>
            <person name="Lucas S."/>
            <person name="Copeland A."/>
            <person name="Lapidus A."/>
            <person name="Glavina del Rio T."/>
            <person name="Dalin E."/>
            <person name="Tice H."/>
            <person name="Bruce D."/>
            <person name="Goodwin L."/>
            <person name="Pitluck S."/>
            <person name="Peters L."/>
            <person name="Ovchinnikova G."/>
            <person name="Chertkov O."/>
            <person name="Kyrpides N."/>
            <person name="Mavromatis K."/>
            <person name="Ivanova N."/>
            <person name="Brettin T."/>
            <person name="Detter J.C."/>
            <person name="Han C."/>
            <person name="Larimer F."/>
            <person name="Land M."/>
            <person name="Hauser L."/>
            <person name="Markowitz V."/>
            <person name="Cheng J.-F."/>
            <person name="Hugenholtz P."/>
            <person name="Woyke T."/>
            <person name="Wu D."/>
            <person name="Tindall B."/>
            <person name="Pomrenke H."/>
            <person name="Brambilla E."/>
            <person name="Klenk H.-P."/>
            <person name="Eisen J.A."/>
        </authorList>
    </citation>
    <scope>NUCLEOTIDE SEQUENCE [LARGE SCALE GENOMIC DNA]</scope>
    <source>
        <strain evidence="13">ATCC BAA-1392 / DSM 18658 / VKM B-2454 / MOB10</strain>
    </source>
</reference>
<keyword evidence="8" id="KW-0902">Two-component regulatory system</keyword>
<dbReference type="InterPro" id="IPR036890">
    <property type="entry name" value="HATPase_C_sf"/>
</dbReference>
<evidence type="ECO:0000256" key="8">
    <source>
        <dbReference type="ARBA" id="ARBA00023012"/>
    </source>
</evidence>
<evidence type="ECO:0000256" key="6">
    <source>
        <dbReference type="ARBA" id="ARBA00022777"/>
    </source>
</evidence>
<dbReference type="InterPro" id="IPR003594">
    <property type="entry name" value="HATPase_dom"/>
</dbReference>
<dbReference type="GO" id="GO:0000155">
    <property type="term" value="F:phosphorelay sensor kinase activity"/>
    <property type="evidence" value="ECO:0007669"/>
    <property type="project" value="InterPro"/>
</dbReference>
<dbReference type="SUPFAM" id="SSF55874">
    <property type="entry name" value="ATPase domain of HSP90 chaperone/DNA topoisomerase II/histidine kinase"/>
    <property type="match status" value="1"/>
</dbReference>
<evidence type="ECO:0000259" key="11">
    <source>
        <dbReference type="PROSITE" id="PS50109"/>
    </source>
</evidence>
<dbReference type="eggNOG" id="COG4191">
    <property type="taxonomic scope" value="Bacteria"/>
</dbReference>
<dbReference type="SMART" id="SM00387">
    <property type="entry name" value="HATPase_c"/>
    <property type="match status" value="1"/>
</dbReference>
<evidence type="ECO:0000256" key="7">
    <source>
        <dbReference type="ARBA" id="ARBA00022840"/>
    </source>
</evidence>
<dbReference type="AlphaFoldDB" id="L0DBR7"/>
<dbReference type="Proteomes" id="UP000010798">
    <property type="component" value="Chromosome"/>
</dbReference>
<evidence type="ECO:0000256" key="5">
    <source>
        <dbReference type="ARBA" id="ARBA00022741"/>
    </source>
</evidence>
<evidence type="ECO:0000256" key="9">
    <source>
        <dbReference type="SAM" id="MobiDB-lite"/>
    </source>
</evidence>
<dbReference type="EMBL" id="CP003364">
    <property type="protein sequence ID" value="AGA26687.1"/>
    <property type="molecule type" value="Genomic_DNA"/>
</dbReference>
<feature type="transmembrane region" description="Helical" evidence="10">
    <location>
        <begin position="12"/>
        <end position="37"/>
    </location>
</feature>
<keyword evidence="7" id="KW-0067">ATP-binding</keyword>
<dbReference type="EC" id="2.7.13.3" evidence="2"/>
<keyword evidence="6 12" id="KW-0418">Kinase</keyword>
<dbReference type="KEGG" id="saci:Sinac_2375"/>
<keyword evidence="10" id="KW-0472">Membrane</keyword>
<evidence type="ECO:0000256" key="3">
    <source>
        <dbReference type="ARBA" id="ARBA00022553"/>
    </source>
</evidence>
<proteinExistence type="predicted"/>
<gene>
    <name evidence="12" type="ordered locus">Sinac_2375</name>
</gene>
<dbReference type="InterPro" id="IPR004358">
    <property type="entry name" value="Sig_transdc_His_kin-like_C"/>
</dbReference>
<keyword evidence="4" id="KW-0808">Transferase</keyword>
<evidence type="ECO:0000256" key="10">
    <source>
        <dbReference type="SAM" id="Phobius"/>
    </source>
</evidence>
<dbReference type="STRING" id="886293.Sinac_2375"/>
<dbReference type="CDD" id="cd00075">
    <property type="entry name" value="HATPase"/>
    <property type="match status" value="1"/>
</dbReference>
<keyword evidence="3" id="KW-0597">Phosphoprotein</keyword>
<dbReference type="InterPro" id="IPR036097">
    <property type="entry name" value="HisK_dim/P_sf"/>
</dbReference>
<dbReference type="OrthoDB" id="260447at2"/>
<dbReference type="Pfam" id="PF02518">
    <property type="entry name" value="HATPase_c"/>
    <property type="match status" value="1"/>
</dbReference>
<dbReference type="InterPro" id="IPR005467">
    <property type="entry name" value="His_kinase_dom"/>
</dbReference>
<evidence type="ECO:0000256" key="1">
    <source>
        <dbReference type="ARBA" id="ARBA00000085"/>
    </source>
</evidence>
<evidence type="ECO:0000313" key="12">
    <source>
        <dbReference type="EMBL" id="AGA26687.1"/>
    </source>
</evidence>
<dbReference type="PANTHER" id="PTHR43065:SF10">
    <property type="entry name" value="PEROXIDE STRESS-ACTIVATED HISTIDINE KINASE MAK3"/>
    <property type="match status" value="1"/>
</dbReference>
<protein>
    <recommendedName>
        <fullName evidence="2">histidine kinase</fullName>
        <ecNumber evidence="2">2.7.13.3</ecNumber>
    </recommendedName>
</protein>
<evidence type="ECO:0000313" key="13">
    <source>
        <dbReference type="Proteomes" id="UP000010798"/>
    </source>
</evidence>
<dbReference type="Gene3D" id="1.10.287.130">
    <property type="match status" value="1"/>
</dbReference>